<evidence type="ECO:0000313" key="2">
    <source>
        <dbReference type="Proteomes" id="UP000757103"/>
    </source>
</evidence>
<dbReference type="EMBL" id="DYUD01000025">
    <property type="protein sequence ID" value="HJG89600.1"/>
    <property type="molecule type" value="Genomic_DNA"/>
</dbReference>
<dbReference type="RefSeq" id="WP_273306669.1">
    <property type="nucleotide sequence ID" value="NZ_CAWVJN010000002.1"/>
</dbReference>
<name>A0A921SV37_9BACT</name>
<dbReference type="PROSITE" id="PS51257">
    <property type="entry name" value="PROKAR_LIPOPROTEIN"/>
    <property type="match status" value="1"/>
</dbReference>
<dbReference type="InterPro" id="IPR025396">
    <property type="entry name" value="DUF4302"/>
</dbReference>
<comment type="caution">
    <text evidence="1">The sequence shown here is derived from an EMBL/GenBank/DDBJ whole genome shotgun (WGS) entry which is preliminary data.</text>
</comment>
<dbReference type="Proteomes" id="UP000757103">
    <property type="component" value="Unassembled WGS sequence"/>
</dbReference>
<dbReference type="AlphaFoldDB" id="A0A921SV37"/>
<sequence>MKRNIAIIWGVSALMLMTSCVGEQEDIFDESSALRLEHAVSNYNDLLCSATNGWVMQYFARSSECGYPMLVKFSKSGAVEIAAKNKYSSNNVYAQESSLFEIISDNGPVLTFNSYNNLLHIFSTPEDIPGTDDKEEGLGHEGDYEFVLYSVSEDQNTIYMKGKKYGLDILLYRLPETQGWEDYFTQLEAVRDELFNSKVTTLYMTTDKGDFTITGMSTGMFDFVPKGGDAISETVSVGYILTTDKKVSLAVPFTGNDNIFSIRNFTLSEEGILVCTDEGGENAQISAGGEANMVTNTDYKWRMDKNSLEGAFVDAYANVVSGTRAYKSNTTFQYFELSYDASAQKYSLYFKTTRYSGRIYLDVVTEGNTVQFTYNGECDSNGSVFMRDVEAYRTFVDLLTSMKYTMVGNSPLAMVEISMHSVETPENGFVIALQ</sequence>
<evidence type="ECO:0000313" key="1">
    <source>
        <dbReference type="EMBL" id="HJG89600.1"/>
    </source>
</evidence>
<proteinExistence type="predicted"/>
<reference evidence="1" key="1">
    <citation type="journal article" date="2021" name="PeerJ">
        <title>Extensive microbial diversity within the chicken gut microbiome revealed by metagenomics and culture.</title>
        <authorList>
            <person name="Gilroy R."/>
            <person name="Ravi A."/>
            <person name="Getino M."/>
            <person name="Pursley I."/>
            <person name="Horton D.L."/>
            <person name="Alikhan N.F."/>
            <person name="Baker D."/>
            <person name="Gharbi K."/>
            <person name="Hall N."/>
            <person name="Watson M."/>
            <person name="Adriaenssens E.M."/>
            <person name="Foster-Nyarko E."/>
            <person name="Jarju S."/>
            <person name="Secka A."/>
            <person name="Antonio M."/>
            <person name="Oren A."/>
            <person name="Chaudhuri R.R."/>
            <person name="La Ragione R."/>
            <person name="Hildebrand F."/>
            <person name="Pallen M.J."/>
        </authorList>
    </citation>
    <scope>NUCLEOTIDE SEQUENCE</scope>
    <source>
        <strain evidence="1">CHK121-7720</strain>
    </source>
</reference>
<reference evidence="1" key="2">
    <citation type="submission" date="2021-09" db="EMBL/GenBank/DDBJ databases">
        <authorList>
            <person name="Gilroy R."/>
        </authorList>
    </citation>
    <scope>NUCLEOTIDE SEQUENCE</scope>
    <source>
        <strain evidence="1">CHK121-7720</strain>
    </source>
</reference>
<accession>A0A921SV37</accession>
<organism evidence="1 2">
    <name type="scientific">Barnesiella viscericola</name>
    <dbReference type="NCBI Taxonomy" id="397865"/>
    <lineage>
        <taxon>Bacteria</taxon>
        <taxon>Pseudomonadati</taxon>
        <taxon>Bacteroidota</taxon>
        <taxon>Bacteroidia</taxon>
        <taxon>Bacteroidales</taxon>
        <taxon>Barnesiellaceae</taxon>
        <taxon>Barnesiella</taxon>
    </lineage>
</organism>
<dbReference type="Pfam" id="PF14135">
    <property type="entry name" value="DUF4302"/>
    <property type="match status" value="1"/>
</dbReference>
<gene>
    <name evidence="1" type="ORF">K8U91_09075</name>
</gene>
<protein>
    <submittedName>
        <fullName evidence="1">DUF4302 domain-containing protein</fullName>
    </submittedName>
</protein>